<organism evidence="2 3">
    <name type="scientific">Micromonospora craterilacus</name>
    <dbReference type="NCBI Taxonomy" id="1655439"/>
    <lineage>
        <taxon>Bacteria</taxon>
        <taxon>Bacillati</taxon>
        <taxon>Actinomycetota</taxon>
        <taxon>Actinomycetes</taxon>
        <taxon>Micromonosporales</taxon>
        <taxon>Micromonosporaceae</taxon>
        <taxon>Micromonospora</taxon>
    </lineage>
</organism>
<reference evidence="2 3" key="1">
    <citation type="submission" date="2018-01" db="EMBL/GenBank/DDBJ databases">
        <title>Draft genome sequence of Jishengella sp. NA12.</title>
        <authorList>
            <person name="Sahin N."/>
            <person name="Ay H."/>
            <person name="Saygin H."/>
        </authorList>
    </citation>
    <scope>NUCLEOTIDE SEQUENCE [LARGE SCALE GENOMIC DNA]</scope>
    <source>
        <strain evidence="2 3">NA12</strain>
    </source>
</reference>
<protein>
    <submittedName>
        <fullName evidence="2">Uncharacterized protein</fullName>
    </submittedName>
</protein>
<keyword evidence="3" id="KW-1185">Reference proteome</keyword>
<proteinExistence type="predicted"/>
<dbReference type="AlphaFoldDB" id="A0A2W2DFI1"/>
<evidence type="ECO:0000313" key="2">
    <source>
        <dbReference type="EMBL" id="PZG09191.1"/>
    </source>
</evidence>
<name>A0A2W2DFI1_9ACTN</name>
<comment type="caution">
    <text evidence="2">The sequence shown here is derived from an EMBL/GenBank/DDBJ whole genome shotgun (WGS) entry which is preliminary data.</text>
</comment>
<gene>
    <name evidence="2" type="ORF">C1I95_29290</name>
</gene>
<dbReference type="Proteomes" id="UP000248924">
    <property type="component" value="Unassembled WGS sequence"/>
</dbReference>
<evidence type="ECO:0000313" key="3">
    <source>
        <dbReference type="Proteomes" id="UP000248924"/>
    </source>
</evidence>
<dbReference type="EMBL" id="POTY01000275">
    <property type="protein sequence ID" value="PZG09191.1"/>
    <property type="molecule type" value="Genomic_DNA"/>
</dbReference>
<accession>A0A2W2DFI1</accession>
<feature type="region of interest" description="Disordered" evidence="1">
    <location>
        <begin position="294"/>
        <end position="324"/>
    </location>
</feature>
<evidence type="ECO:0000256" key="1">
    <source>
        <dbReference type="SAM" id="MobiDB-lite"/>
    </source>
</evidence>
<sequence length="493" mass="49953">MDLSALQRLVDTEQAKSQEQQEQELARLDNVLERELWKESGLESSLGGAAAADAAFAAHGKALTGKARAIGDKPIVIVPAAYVADPTGPTIGAGLFGAVILVVLGAEGVVSASNDFKDGEQVSGDLSKEVKVSGSLEHADMSMDATHESDGVTTKLAVKIGISPCPDASGRFEGSAKVDISATKTGGSTGQRGTLDVTVTGQVNDDAKLESSDVEYRMQWADFANSKGSFVDISGAVGDTKPATAALNRSGGKPNGSLQQAAVTIGALYSAIMRIKILDAAEKGWQSGRCVTLKPTASPGPKGMKPGATSTINAAPRSRIDGGPVGGTVKATLTAGGAAVKPDGSKVNADATFTYTAPDAPDKSGTVSLEARSRRGVAKASIDFDTKQGAYVASGGTEVKVSGTVPDLAAPFTLQGKGAGFTVVYSYTPTSGTGGTYTYAGSGSGVTMKGSGTYQITGSNPVLTLKQTGQGCVNVGGCRTTTNVITLTRTGTV</sequence>